<organism evidence="1 2">
    <name type="scientific">Natronocalculus amylovorans</name>
    <dbReference type="NCBI Taxonomy" id="2917812"/>
    <lineage>
        <taxon>Archaea</taxon>
        <taxon>Methanobacteriati</taxon>
        <taxon>Methanobacteriota</taxon>
        <taxon>Stenosarchaea group</taxon>
        <taxon>Halobacteria</taxon>
        <taxon>Halobacteriales</taxon>
        <taxon>Haloferacaceae</taxon>
        <taxon>Natronocalculus</taxon>
    </lineage>
</organism>
<proteinExistence type="predicted"/>
<dbReference type="Proteomes" id="UP001203207">
    <property type="component" value="Unassembled WGS sequence"/>
</dbReference>
<reference evidence="1" key="1">
    <citation type="journal article" date="2022" name="Syst. Appl. Microbiol.">
        <title>Natronocalculus amylovorans gen. nov., sp. nov., and Natranaeroarchaeum aerophilus sp. nov., dominant culturable amylolytic natronoarchaea from hypersaline soda lakes in southwestern Siberia.</title>
        <authorList>
            <person name="Sorokin D.Y."/>
            <person name="Elcheninov A.G."/>
            <person name="Khizhniak T.V."/>
            <person name="Koenen M."/>
            <person name="Bale N.J."/>
            <person name="Damste J.S.S."/>
            <person name="Kublanov I.V."/>
        </authorList>
    </citation>
    <scope>NUCLEOTIDE SEQUENCE</scope>
    <source>
        <strain evidence="1">AArc-St2</strain>
    </source>
</reference>
<dbReference type="EMBL" id="JAKRVX010000003">
    <property type="protein sequence ID" value="MCL9817228.1"/>
    <property type="molecule type" value="Genomic_DNA"/>
</dbReference>
<name>A0AAE3K8N7_9EURY</name>
<protein>
    <submittedName>
        <fullName evidence="1">Uncharacterized protein</fullName>
    </submittedName>
</protein>
<gene>
    <name evidence="1" type="ORF">AArcSt2_09750</name>
</gene>
<accession>A0AAE3K8N7</accession>
<comment type="caution">
    <text evidence="1">The sequence shown here is derived from an EMBL/GenBank/DDBJ whole genome shotgun (WGS) entry which is preliminary data.</text>
</comment>
<dbReference type="RefSeq" id="WP_174653667.1">
    <property type="nucleotide sequence ID" value="NZ_JAKRVX010000003.1"/>
</dbReference>
<evidence type="ECO:0000313" key="1">
    <source>
        <dbReference type="EMBL" id="MCL9817228.1"/>
    </source>
</evidence>
<dbReference type="AlphaFoldDB" id="A0AAE3K8N7"/>
<evidence type="ECO:0000313" key="2">
    <source>
        <dbReference type="Proteomes" id="UP001203207"/>
    </source>
</evidence>
<keyword evidence="2" id="KW-1185">Reference proteome</keyword>
<reference evidence="1" key="2">
    <citation type="submission" date="2022-02" db="EMBL/GenBank/DDBJ databases">
        <authorList>
            <person name="Elcheninov A.G."/>
            <person name="Sorokin D.Y."/>
            <person name="Kublanov I.V."/>
        </authorList>
    </citation>
    <scope>NUCLEOTIDE SEQUENCE</scope>
    <source>
        <strain evidence="1">AArc-St2</strain>
    </source>
</reference>
<sequence length="108" mass="11993">MAARPPPSDSSEPDLIEFGIAALDARLENTELTYPTTATKIVDAVQQTAIPIDGSGNTVELQEALEQLPQQEFENKTELLNQLHPVFEMYREEASSGFFGRLRSLLPF</sequence>